<keyword evidence="4" id="KW-1185">Reference proteome</keyword>
<evidence type="ECO:0000256" key="2">
    <source>
        <dbReference type="SAM" id="Phobius"/>
    </source>
</evidence>
<dbReference type="EMBL" id="LSRL02000112">
    <property type="protein sequence ID" value="TDG44241.1"/>
    <property type="molecule type" value="Genomic_DNA"/>
</dbReference>
<keyword evidence="2" id="KW-0812">Transmembrane</keyword>
<keyword evidence="2" id="KW-0472">Membrane</keyword>
<gene>
    <name evidence="3" type="ORF">AWZ03_009326</name>
</gene>
<dbReference type="AlphaFoldDB" id="A0A484B8S5"/>
<name>A0A484B8S5_DRONA</name>
<feature type="compositionally biased region" description="Low complexity" evidence="1">
    <location>
        <begin position="8"/>
        <end position="20"/>
    </location>
</feature>
<keyword evidence="2" id="KW-1133">Transmembrane helix</keyword>
<dbReference type="Proteomes" id="UP000295192">
    <property type="component" value="Unassembled WGS sequence"/>
</dbReference>
<accession>A0A484B8S5</accession>
<reference evidence="3 4" key="1">
    <citation type="journal article" date="2019" name="J. Hered.">
        <title>An Improved Genome Assembly for Drosophila navojoa, the Basal Species in the mojavensis Cluster.</title>
        <authorList>
            <person name="Vanderlinde T."/>
            <person name="Dupim E.G."/>
            <person name="Nazario-Yepiz N.O."/>
            <person name="Carvalho A.B."/>
        </authorList>
    </citation>
    <scope>NUCLEOTIDE SEQUENCE [LARGE SCALE GENOMIC DNA]</scope>
    <source>
        <strain evidence="3">Navoj_Jal97</strain>
        <tissue evidence="3">Whole organism</tissue>
    </source>
</reference>
<organism evidence="3 4">
    <name type="scientific">Drosophila navojoa</name>
    <name type="common">Fruit fly</name>
    <dbReference type="NCBI Taxonomy" id="7232"/>
    <lineage>
        <taxon>Eukaryota</taxon>
        <taxon>Metazoa</taxon>
        <taxon>Ecdysozoa</taxon>
        <taxon>Arthropoda</taxon>
        <taxon>Hexapoda</taxon>
        <taxon>Insecta</taxon>
        <taxon>Pterygota</taxon>
        <taxon>Neoptera</taxon>
        <taxon>Endopterygota</taxon>
        <taxon>Diptera</taxon>
        <taxon>Brachycera</taxon>
        <taxon>Muscomorpha</taxon>
        <taxon>Ephydroidea</taxon>
        <taxon>Drosophilidae</taxon>
        <taxon>Drosophila</taxon>
    </lineage>
</organism>
<evidence type="ECO:0000256" key="1">
    <source>
        <dbReference type="SAM" id="MobiDB-lite"/>
    </source>
</evidence>
<proteinExistence type="predicted"/>
<feature type="transmembrane region" description="Helical" evidence="2">
    <location>
        <begin position="92"/>
        <end position="114"/>
    </location>
</feature>
<protein>
    <submittedName>
        <fullName evidence="3">Uncharacterized protein</fullName>
    </submittedName>
</protein>
<feature type="region of interest" description="Disordered" evidence="1">
    <location>
        <begin position="1"/>
        <end position="20"/>
    </location>
</feature>
<evidence type="ECO:0000313" key="3">
    <source>
        <dbReference type="EMBL" id="TDG44241.1"/>
    </source>
</evidence>
<sequence>MKDDASSQQQKQQQEQQPQQQQQQVISINLMAFHLQPKLNRLFALLTSHSASPNASASIAAGLELAPLLPRRPLSHHLCGQHIKITMLWQPLSLPLLLPLLVLLLLLSLLPSIVEAMGRPAPCPKAVNRSSSGSSCSL</sequence>
<evidence type="ECO:0000313" key="4">
    <source>
        <dbReference type="Proteomes" id="UP000295192"/>
    </source>
</evidence>
<comment type="caution">
    <text evidence="3">The sequence shown here is derived from an EMBL/GenBank/DDBJ whole genome shotgun (WGS) entry which is preliminary data.</text>
</comment>